<feature type="signal peptide" evidence="1">
    <location>
        <begin position="1"/>
        <end position="50"/>
    </location>
</feature>
<feature type="chain" id="PRO_5043909693" description="Neuroparsin-A" evidence="1">
    <location>
        <begin position="51"/>
        <end position="126"/>
    </location>
</feature>
<evidence type="ECO:0000256" key="1">
    <source>
        <dbReference type="SAM" id="SignalP"/>
    </source>
</evidence>
<sequence length="126" mass="13716">SDLFSIQFSSRPSLNLHQSSNMRNSSASLNATFLLMASLVLFMFAMETNGAPNCELEVGEPVSPKNCKFGVAMDWCRRPVCSKGPGESCGGRWMQHGTCGTGLYCQCNRCTGCSPVTLDCFYGQFC</sequence>
<evidence type="ECO:0000313" key="3">
    <source>
        <dbReference type="Proteomes" id="UP001497623"/>
    </source>
</evidence>
<organism evidence="2 3">
    <name type="scientific">Meganyctiphanes norvegica</name>
    <name type="common">Northern krill</name>
    <name type="synonym">Thysanopoda norvegica</name>
    <dbReference type="NCBI Taxonomy" id="48144"/>
    <lineage>
        <taxon>Eukaryota</taxon>
        <taxon>Metazoa</taxon>
        <taxon>Ecdysozoa</taxon>
        <taxon>Arthropoda</taxon>
        <taxon>Crustacea</taxon>
        <taxon>Multicrustacea</taxon>
        <taxon>Malacostraca</taxon>
        <taxon>Eumalacostraca</taxon>
        <taxon>Eucarida</taxon>
        <taxon>Euphausiacea</taxon>
        <taxon>Euphausiidae</taxon>
        <taxon>Meganyctiphanes</taxon>
    </lineage>
</organism>
<dbReference type="EMBL" id="CAXKWB010064924">
    <property type="protein sequence ID" value="CAL4188303.1"/>
    <property type="molecule type" value="Genomic_DNA"/>
</dbReference>
<evidence type="ECO:0000313" key="2">
    <source>
        <dbReference type="EMBL" id="CAL4188303.1"/>
    </source>
</evidence>
<reference evidence="2 3" key="1">
    <citation type="submission" date="2024-05" db="EMBL/GenBank/DDBJ databases">
        <authorList>
            <person name="Wallberg A."/>
        </authorList>
    </citation>
    <scope>NUCLEOTIDE SEQUENCE [LARGE SCALE GENOMIC DNA]</scope>
</reference>
<proteinExistence type="predicted"/>
<dbReference type="Proteomes" id="UP001497623">
    <property type="component" value="Unassembled WGS sequence"/>
</dbReference>
<accession>A0AAV2SFY4</accession>
<keyword evidence="1" id="KW-0732">Signal</keyword>
<feature type="non-terminal residue" evidence="2">
    <location>
        <position position="1"/>
    </location>
</feature>
<keyword evidence="3" id="KW-1185">Reference proteome</keyword>
<dbReference type="Gene3D" id="4.10.40.20">
    <property type="match status" value="1"/>
</dbReference>
<name>A0AAV2SFY4_MEGNR</name>
<protein>
    <recommendedName>
        <fullName evidence="4">Neuroparsin-A</fullName>
    </recommendedName>
</protein>
<gene>
    <name evidence="2" type="ORF">MNOR_LOCUS36277</name>
</gene>
<comment type="caution">
    <text evidence="2">The sequence shown here is derived from an EMBL/GenBank/DDBJ whole genome shotgun (WGS) entry which is preliminary data.</text>
</comment>
<dbReference type="InterPro" id="IPR010850">
    <property type="entry name" value="Neuroparsin"/>
</dbReference>
<dbReference type="AlphaFoldDB" id="A0AAV2SFY4"/>
<dbReference type="Pfam" id="PF07327">
    <property type="entry name" value="Neuroparsin"/>
    <property type="match status" value="1"/>
</dbReference>
<evidence type="ECO:0008006" key="4">
    <source>
        <dbReference type="Google" id="ProtNLM"/>
    </source>
</evidence>